<evidence type="ECO:0000256" key="4">
    <source>
        <dbReference type="SAM" id="SignalP"/>
    </source>
</evidence>
<dbReference type="Proteomes" id="UP001108027">
    <property type="component" value="Unassembled WGS sequence"/>
</dbReference>
<evidence type="ECO:0000256" key="1">
    <source>
        <dbReference type="ARBA" id="ARBA00010088"/>
    </source>
</evidence>
<reference evidence="7" key="1">
    <citation type="submission" date="2021-10" db="EMBL/GenBank/DDBJ databases">
        <title>The diversity and Nitrogen Metabolism of Culturable Nitrate-Utilizing Bacteria Within the Oxygen Minimum Zone of the Changjiang (Yangtze River)Estuary.</title>
        <authorList>
            <person name="Zhang D."/>
            <person name="Zheng J."/>
            <person name="Liu S."/>
            <person name="He W."/>
        </authorList>
    </citation>
    <scope>NUCLEOTIDE SEQUENCE</scope>
    <source>
        <strain evidence="7">FXH-223</strain>
    </source>
</reference>
<feature type="signal peptide" evidence="4">
    <location>
        <begin position="1"/>
        <end position="20"/>
    </location>
</feature>
<dbReference type="InterPro" id="IPR051601">
    <property type="entry name" value="Serine_prot/Carboxylest_S33"/>
</dbReference>
<comment type="caution">
    <text evidence="7">The sequence shown here is derived from an EMBL/GenBank/DDBJ whole genome shotgun (WGS) entry which is preliminary data.</text>
</comment>
<evidence type="ECO:0000256" key="2">
    <source>
        <dbReference type="ARBA" id="ARBA00022729"/>
    </source>
</evidence>
<proteinExistence type="inferred from homology"/>
<dbReference type="AlphaFoldDB" id="A0A9Q3ULY3"/>
<dbReference type="InterPro" id="IPR000073">
    <property type="entry name" value="AB_hydrolase_1"/>
</dbReference>
<dbReference type="PANTHER" id="PTHR43248">
    <property type="entry name" value="2-SUCCINYL-6-HYDROXY-2,4-CYCLOHEXADIENE-1-CARBOXYLATE SYNTHASE"/>
    <property type="match status" value="1"/>
</dbReference>
<comment type="similarity">
    <text evidence="1">Belongs to the peptidase S33 family.</text>
</comment>
<feature type="domain" description="Peptidase S33 tripeptidyl aminopeptidase-like C-terminal" evidence="6">
    <location>
        <begin position="452"/>
        <end position="544"/>
    </location>
</feature>
<evidence type="ECO:0000313" key="8">
    <source>
        <dbReference type="Proteomes" id="UP001108027"/>
    </source>
</evidence>
<evidence type="ECO:0000259" key="5">
    <source>
        <dbReference type="Pfam" id="PF00561"/>
    </source>
</evidence>
<keyword evidence="8" id="KW-1185">Reference proteome</keyword>
<dbReference type="InterPro" id="IPR013595">
    <property type="entry name" value="Pept_S33_TAP-like_C"/>
</dbReference>
<keyword evidence="3 7" id="KW-0378">Hydrolase</keyword>
<organism evidence="7 8">
    <name type="scientific">Alloalcanivorax marinus</name>
    <dbReference type="NCBI Taxonomy" id="1177169"/>
    <lineage>
        <taxon>Bacteria</taxon>
        <taxon>Pseudomonadati</taxon>
        <taxon>Pseudomonadota</taxon>
        <taxon>Gammaproteobacteria</taxon>
        <taxon>Oceanospirillales</taxon>
        <taxon>Alcanivoracaceae</taxon>
        <taxon>Alloalcanivorax</taxon>
    </lineage>
</organism>
<name>A0A9Q3ULY3_9GAMM</name>
<dbReference type="SUPFAM" id="SSF53474">
    <property type="entry name" value="alpha/beta-Hydrolases"/>
    <property type="match status" value="1"/>
</dbReference>
<dbReference type="Pfam" id="PF00561">
    <property type="entry name" value="Abhydrolase_1"/>
    <property type="match status" value="1"/>
</dbReference>
<dbReference type="RefSeq" id="WP_228233641.1">
    <property type="nucleotide sequence ID" value="NZ_JAJGNA010000006.1"/>
</dbReference>
<feature type="domain" description="AB hydrolase-1" evidence="5">
    <location>
        <begin position="144"/>
        <end position="290"/>
    </location>
</feature>
<dbReference type="InterPro" id="IPR029058">
    <property type="entry name" value="AB_hydrolase_fold"/>
</dbReference>
<dbReference type="GO" id="GO:0016787">
    <property type="term" value="F:hydrolase activity"/>
    <property type="evidence" value="ECO:0007669"/>
    <property type="project" value="UniProtKB-KW"/>
</dbReference>
<dbReference type="PANTHER" id="PTHR43248:SF29">
    <property type="entry name" value="TRIPEPTIDYL AMINOPEPTIDASE"/>
    <property type="match status" value="1"/>
</dbReference>
<gene>
    <name evidence="7" type="ORF">LL252_07625</name>
</gene>
<accession>A0A9Q3ULY3</accession>
<evidence type="ECO:0000256" key="3">
    <source>
        <dbReference type="ARBA" id="ARBA00022801"/>
    </source>
</evidence>
<protein>
    <submittedName>
        <fullName evidence="7">Alpha/beta hydrolase</fullName>
    </submittedName>
</protein>
<feature type="chain" id="PRO_5040215203" evidence="4">
    <location>
        <begin position="21"/>
        <end position="593"/>
    </location>
</feature>
<dbReference type="EMBL" id="JAJGNA010000006">
    <property type="protein sequence ID" value="MCC4308441.1"/>
    <property type="molecule type" value="Genomic_DNA"/>
</dbReference>
<dbReference type="Pfam" id="PF08386">
    <property type="entry name" value="Abhydrolase_4"/>
    <property type="match status" value="1"/>
</dbReference>
<evidence type="ECO:0000259" key="6">
    <source>
        <dbReference type="Pfam" id="PF08386"/>
    </source>
</evidence>
<dbReference type="Gene3D" id="3.40.50.1820">
    <property type="entry name" value="alpha/beta hydrolase"/>
    <property type="match status" value="1"/>
</dbReference>
<sequence length="593" mass="64364">MSALSFARRLSVVCLCAVVAACGGGSDSDGAVPPDPLAGYRQQTLDWQPCDPSILGSPEGLPAELEDRVRCAQVRAPMDYRAPRRGEVTLAVMKVAAEEPARKLGALFFNPGGPGVDGLGLASHFGALWTGADPATPGGALRREMSKRYDLIGFSPRGTGASSALSCESNELYRPARFASDDRSADNIEALLYNAGLKARTCLKNPLARYINTEQTVHDLDLMRGLLGDPRLNYIGYSYGTWLGAWYAARYPHRVGRMLLDSSMDFSADFDEASRSQVRASQRVMDQVLAGYASRHPDRFGLGDSEDAFRDVFGRLPSDLKALAAESLQLGNRRLTEENLLAYKTLSILGELLDAAPDAGAAQLHQALDDRGMLVARAEDDTRLREATHQLIDTYLERRSEPPEPVDLGRMAATFLAVVCNDTASRTERDYWVTLGDQYAVTYPLLGGGITAQPCLYWGGPSVSKPSAAAVAEAGTLLMVQSQYDALTLTEGAMALFDQLPAARLIYVEEEYTHGVFPYETDCVDLPVLRYFIDGTVPARRTDCAGRPLPGDEPAGRSLRALAAPASPYRDPDQADLSVQRIKAIIAGRPYQR</sequence>
<keyword evidence="2 4" id="KW-0732">Signal</keyword>
<evidence type="ECO:0000313" key="7">
    <source>
        <dbReference type="EMBL" id="MCC4308441.1"/>
    </source>
</evidence>